<dbReference type="Pfam" id="PF22685">
    <property type="entry name" value="Gal80p_C-like"/>
    <property type="match status" value="1"/>
</dbReference>
<dbReference type="InterPro" id="IPR036291">
    <property type="entry name" value="NAD(P)-bd_dom_sf"/>
</dbReference>
<dbReference type="PANTHER" id="PTHR43818:SF11">
    <property type="entry name" value="BCDNA.GH03377"/>
    <property type="match status" value="1"/>
</dbReference>
<dbReference type="Proteomes" id="UP000612349">
    <property type="component" value="Unassembled WGS sequence"/>
</dbReference>
<keyword evidence="1" id="KW-0560">Oxidoreductase</keyword>
<name>A0A916Z7W3_9SPHN</name>
<evidence type="ECO:0000259" key="3">
    <source>
        <dbReference type="Pfam" id="PF22685"/>
    </source>
</evidence>
<dbReference type="OrthoDB" id="9792935at2"/>
<dbReference type="SUPFAM" id="SSF55347">
    <property type="entry name" value="Glyceraldehyde-3-phosphate dehydrogenase-like, C-terminal domain"/>
    <property type="match status" value="1"/>
</dbReference>
<dbReference type="InterPro" id="IPR000683">
    <property type="entry name" value="Gfo/Idh/MocA-like_OxRdtase_N"/>
</dbReference>
<dbReference type="GO" id="GO:0000166">
    <property type="term" value="F:nucleotide binding"/>
    <property type="evidence" value="ECO:0007669"/>
    <property type="project" value="InterPro"/>
</dbReference>
<organism evidence="4 5">
    <name type="scientific">Croceicoccus mobilis</name>
    <dbReference type="NCBI Taxonomy" id="1703339"/>
    <lineage>
        <taxon>Bacteria</taxon>
        <taxon>Pseudomonadati</taxon>
        <taxon>Pseudomonadota</taxon>
        <taxon>Alphaproteobacteria</taxon>
        <taxon>Sphingomonadales</taxon>
        <taxon>Erythrobacteraceae</taxon>
        <taxon>Croceicoccus</taxon>
    </lineage>
</organism>
<sequence>MKDRIGVGIVGLQPGRSWGALAHVPALRALADRYEIVGVANTSLESATAAAQALDIPRAHVSASDLVRVPEVDLVVVTVKVPHHRAIVDLALDAGKHVYCEWPLARTLAEAEALAEAARGAANGAGVIAAAGMQACGAPVMRHVADLVKAGYVGEILSSTLVGTGLNWGAEIEAVNAYTLDRENGANMLTIPLGHTMAAVTRALGPVRELSAMTATRRQQVMVSDTGETATMTSPDQVLVCAMLESGAPLSIHYRGGMPKGAGLSWEINGTEGDLRVTGFGGHGQFVPLTLEGAKSGEEALAPIAPPADLAVPHDISIYADNVAAMYGFLASDIRDGTSLVPRFDDALALHRVCDAIERAGETGERVRVAG</sequence>
<evidence type="ECO:0000256" key="1">
    <source>
        <dbReference type="ARBA" id="ARBA00023002"/>
    </source>
</evidence>
<dbReference type="Gene3D" id="3.30.360.10">
    <property type="entry name" value="Dihydrodipicolinate Reductase, domain 2"/>
    <property type="match status" value="1"/>
</dbReference>
<dbReference type="RefSeq" id="WP_066770742.1">
    <property type="nucleotide sequence ID" value="NZ_BMIP01000009.1"/>
</dbReference>
<evidence type="ECO:0000313" key="4">
    <source>
        <dbReference type="EMBL" id="GGD80570.1"/>
    </source>
</evidence>
<reference evidence="4" key="1">
    <citation type="journal article" date="2014" name="Int. J. Syst. Evol. Microbiol.">
        <title>Complete genome sequence of Corynebacterium casei LMG S-19264T (=DSM 44701T), isolated from a smear-ripened cheese.</title>
        <authorList>
            <consortium name="US DOE Joint Genome Institute (JGI-PGF)"/>
            <person name="Walter F."/>
            <person name="Albersmeier A."/>
            <person name="Kalinowski J."/>
            <person name="Ruckert C."/>
        </authorList>
    </citation>
    <scope>NUCLEOTIDE SEQUENCE</scope>
    <source>
        <strain evidence="4">CGMCC 1.15360</strain>
    </source>
</reference>
<reference evidence="4" key="2">
    <citation type="submission" date="2020-09" db="EMBL/GenBank/DDBJ databases">
        <authorList>
            <person name="Sun Q."/>
            <person name="Zhou Y."/>
        </authorList>
    </citation>
    <scope>NUCLEOTIDE SEQUENCE</scope>
    <source>
        <strain evidence="4">CGMCC 1.15360</strain>
    </source>
</reference>
<dbReference type="Gene3D" id="3.40.50.720">
    <property type="entry name" value="NAD(P)-binding Rossmann-like Domain"/>
    <property type="match status" value="1"/>
</dbReference>
<dbReference type="InterPro" id="IPR050463">
    <property type="entry name" value="Gfo/Idh/MocA_oxidrdct_glycsds"/>
</dbReference>
<keyword evidence="5" id="KW-1185">Reference proteome</keyword>
<protein>
    <submittedName>
        <fullName evidence="4">Oxidoreductase</fullName>
    </submittedName>
</protein>
<comment type="caution">
    <text evidence="4">The sequence shown here is derived from an EMBL/GenBank/DDBJ whole genome shotgun (WGS) entry which is preliminary data.</text>
</comment>
<feature type="domain" description="Gal80p-like C-terminal" evidence="3">
    <location>
        <begin position="139"/>
        <end position="279"/>
    </location>
</feature>
<dbReference type="PANTHER" id="PTHR43818">
    <property type="entry name" value="BCDNA.GH03377"/>
    <property type="match status" value="1"/>
</dbReference>
<evidence type="ECO:0000259" key="2">
    <source>
        <dbReference type="Pfam" id="PF01408"/>
    </source>
</evidence>
<dbReference type="Pfam" id="PF01408">
    <property type="entry name" value="GFO_IDH_MocA"/>
    <property type="match status" value="1"/>
</dbReference>
<dbReference type="GO" id="GO:0016491">
    <property type="term" value="F:oxidoreductase activity"/>
    <property type="evidence" value="ECO:0007669"/>
    <property type="project" value="UniProtKB-KW"/>
</dbReference>
<dbReference type="InterPro" id="IPR055080">
    <property type="entry name" value="Gal80p-like_C"/>
</dbReference>
<proteinExistence type="predicted"/>
<dbReference type="EMBL" id="BMIP01000009">
    <property type="protein sequence ID" value="GGD80570.1"/>
    <property type="molecule type" value="Genomic_DNA"/>
</dbReference>
<evidence type="ECO:0000313" key="5">
    <source>
        <dbReference type="Proteomes" id="UP000612349"/>
    </source>
</evidence>
<feature type="domain" description="Gfo/Idh/MocA-like oxidoreductase N-terminal" evidence="2">
    <location>
        <begin position="6"/>
        <end position="121"/>
    </location>
</feature>
<accession>A0A916Z7W3</accession>
<dbReference type="AlphaFoldDB" id="A0A916Z7W3"/>
<dbReference type="SUPFAM" id="SSF51735">
    <property type="entry name" value="NAD(P)-binding Rossmann-fold domains"/>
    <property type="match status" value="1"/>
</dbReference>
<gene>
    <name evidence="4" type="ORF">GCM10010990_33060</name>
</gene>